<dbReference type="SUPFAM" id="SSF46785">
    <property type="entry name" value="Winged helix' DNA-binding domain"/>
    <property type="match status" value="1"/>
</dbReference>
<dbReference type="PROSITE" id="PS50987">
    <property type="entry name" value="HTH_ARSR_2"/>
    <property type="match status" value="1"/>
</dbReference>
<dbReference type="AlphaFoldDB" id="A0A5B8U6K1"/>
<reference evidence="5 6" key="1">
    <citation type="journal article" date="2018" name="J. Microbiol.">
        <title>Baekduia soli gen. nov., sp. nov., a novel bacterium isolated from the soil of Baekdu Mountain and proposal of a novel family name, Baekduiaceae fam. nov.</title>
        <authorList>
            <person name="An D.S."/>
            <person name="Siddiqi M.Z."/>
            <person name="Kim K.H."/>
            <person name="Yu H.S."/>
            <person name="Im W.T."/>
        </authorList>
    </citation>
    <scope>NUCLEOTIDE SEQUENCE [LARGE SCALE GENOMIC DNA]</scope>
    <source>
        <strain evidence="5 6">BR7-21</strain>
    </source>
</reference>
<feature type="domain" description="HTH arsR-type" evidence="4">
    <location>
        <begin position="14"/>
        <end position="111"/>
    </location>
</feature>
<keyword evidence="3" id="KW-0804">Transcription</keyword>
<keyword evidence="6" id="KW-1185">Reference proteome</keyword>
<evidence type="ECO:0000259" key="4">
    <source>
        <dbReference type="PROSITE" id="PS50987"/>
    </source>
</evidence>
<dbReference type="PRINTS" id="PR00778">
    <property type="entry name" value="HTHARSR"/>
</dbReference>
<dbReference type="CDD" id="cd00090">
    <property type="entry name" value="HTH_ARSR"/>
    <property type="match status" value="1"/>
</dbReference>
<dbReference type="InterPro" id="IPR036390">
    <property type="entry name" value="WH_DNA-bd_sf"/>
</dbReference>
<accession>A0A5B8U6K1</accession>
<dbReference type="InterPro" id="IPR011991">
    <property type="entry name" value="ArsR-like_HTH"/>
</dbReference>
<dbReference type="InterPro" id="IPR036388">
    <property type="entry name" value="WH-like_DNA-bd_sf"/>
</dbReference>
<dbReference type="OrthoDB" id="9798835at2"/>
<dbReference type="PANTHER" id="PTHR33154">
    <property type="entry name" value="TRANSCRIPTIONAL REGULATOR, ARSR FAMILY"/>
    <property type="match status" value="1"/>
</dbReference>
<dbReference type="PANTHER" id="PTHR33154:SF18">
    <property type="entry name" value="ARSENICAL RESISTANCE OPERON REPRESSOR"/>
    <property type="match status" value="1"/>
</dbReference>
<sequence length="120" mass="13561">MSGLDHGPITAAPVTREEAAALARLLHVLADDTRILLISTLLHAPEGELHSRELQERLHLHQPTASHHLRKLVRSGILEREQRGPYAFFRLAPDALPRLRAIFDGQPPRVRRARSRRPTV</sequence>
<keyword evidence="1" id="KW-0805">Transcription regulation</keyword>
<gene>
    <name evidence="5" type="ORF">FSW04_13945</name>
</gene>
<dbReference type="SMART" id="SM00418">
    <property type="entry name" value="HTH_ARSR"/>
    <property type="match status" value="1"/>
</dbReference>
<evidence type="ECO:0000256" key="2">
    <source>
        <dbReference type="ARBA" id="ARBA00023125"/>
    </source>
</evidence>
<dbReference type="NCBIfam" id="NF033788">
    <property type="entry name" value="HTH_metalloreg"/>
    <property type="match status" value="1"/>
</dbReference>
<evidence type="ECO:0000313" key="6">
    <source>
        <dbReference type="Proteomes" id="UP000321805"/>
    </source>
</evidence>
<dbReference type="GO" id="GO:0003700">
    <property type="term" value="F:DNA-binding transcription factor activity"/>
    <property type="evidence" value="ECO:0007669"/>
    <property type="project" value="InterPro"/>
</dbReference>
<evidence type="ECO:0000256" key="3">
    <source>
        <dbReference type="ARBA" id="ARBA00023163"/>
    </source>
</evidence>
<dbReference type="Pfam" id="PF01022">
    <property type="entry name" value="HTH_5"/>
    <property type="match status" value="1"/>
</dbReference>
<name>A0A5B8U6K1_9ACTN</name>
<keyword evidence="2" id="KW-0238">DNA-binding</keyword>
<dbReference type="InterPro" id="IPR051081">
    <property type="entry name" value="HTH_MetalResp_TranReg"/>
</dbReference>
<proteinExistence type="predicted"/>
<dbReference type="GO" id="GO:0003677">
    <property type="term" value="F:DNA binding"/>
    <property type="evidence" value="ECO:0007669"/>
    <property type="project" value="UniProtKB-KW"/>
</dbReference>
<dbReference type="Proteomes" id="UP000321805">
    <property type="component" value="Chromosome"/>
</dbReference>
<dbReference type="KEGG" id="bsol:FSW04_13945"/>
<dbReference type="EMBL" id="CP042430">
    <property type="protein sequence ID" value="QEC48561.1"/>
    <property type="molecule type" value="Genomic_DNA"/>
</dbReference>
<dbReference type="InterPro" id="IPR001845">
    <property type="entry name" value="HTH_ArsR_DNA-bd_dom"/>
</dbReference>
<evidence type="ECO:0000256" key="1">
    <source>
        <dbReference type="ARBA" id="ARBA00023015"/>
    </source>
</evidence>
<protein>
    <submittedName>
        <fullName evidence="5">Helix-turn-helix transcriptional regulator</fullName>
    </submittedName>
</protein>
<organism evidence="5 6">
    <name type="scientific">Baekduia soli</name>
    <dbReference type="NCBI Taxonomy" id="496014"/>
    <lineage>
        <taxon>Bacteria</taxon>
        <taxon>Bacillati</taxon>
        <taxon>Actinomycetota</taxon>
        <taxon>Thermoleophilia</taxon>
        <taxon>Solirubrobacterales</taxon>
        <taxon>Baekduiaceae</taxon>
        <taxon>Baekduia</taxon>
    </lineage>
</organism>
<dbReference type="Gene3D" id="1.10.10.10">
    <property type="entry name" value="Winged helix-like DNA-binding domain superfamily/Winged helix DNA-binding domain"/>
    <property type="match status" value="1"/>
</dbReference>
<dbReference type="RefSeq" id="WP_146920242.1">
    <property type="nucleotide sequence ID" value="NZ_CP042430.1"/>
</dbReference>
<evidence type="ECO:0000313" key="5">
    <source>
        <dbReference type="EMBL" id="QEC48561.1"/>
    </source>
</evidence>